<feature type="region of interest" description="Disordered" evidence="1">
    <location>
        <begin position="1"/>
        <end position="105"/>
    </location>
</feature>
<keyword evidence="3" id="KW-1185">Reference proteome</keyword>
<comment type="caution">
    <text evidence="2">The sequence shown here is derived from an EMBL/GenBank/DDBJ whole genome shotgun (WGS) entry which is preliminary data.</text>
</comment>
<dbReference type="OrthoDB" id="2555634at2759"/>
<protein>
    <submittedName>
        <fullName evidence="2">Uncharacterized protein</fullName>
    </submittedName>
</protein>
<accession>A0A8I2YFQ9</accession>
<reference evidence="2" key="1">
    <citation type="submission" date="2021-03" db="EMBL/GenBank/DDBJ databases">
        <title>Evolutionary innovations through gain and loss of genes in the ectomycorrhizal Boletales.</title>
        <authorList>
            <person name="Wu G."/>
            <person name="Miyauchi S."/>
            <person name="Morin E."/>
            <person name="Yang Z.-L."/>
            <person name="Xu J."/>
            <person name="Martin F.M."/>
        </authorList>
    </citation>
    <scope>NUCLEOTIDE SEQUENCE</scope>
    <source>
        <strain evidence="2">BR01</strain>
    </source>
</reference>
<feature type="compositionally biased region" description="Low complexity" evidence="1">
    <location>
        <begin position="17"/>
        <end position="59"/>
    </location>
</feature>
<organism evidence="2 3">
    <name type="scientific">Boletus reticuloceps</name>
    <dbReference type="NCBI Taxonomy" id="495285"/>
    <lineage>
        <taxon>Eukaryota</taxon>
        <taxon>Fungi</taxon>
        <taxon>Dikarya</taxon>
        <taxon>Basidiomycota</taxon>
        <taxon>Agaricomycotina</taxon>
        <taxon>Agaricomycetes</taxon>
        <taxon>Agaricomycetidae</taxon>
        <taxon>Boletales</taxon>
        <taxon>Boletineae</taxon>
        <taxon>Boletaceae</taxon>
        <taxon>Boletoideae</taxon>
        <taxon>Boletus</taxon>
    </lineage>
</organism>
<name>A0A8I2YFQ9_9AGAM</name>
<feature type="region of interest" description="Disordered" evidence="1">
    <location>
        <begin position="158"/>
        <end position="205"/>
    </location>
</feature>
<feature type="compositionally biased region" description="Polar residues" evidence="1">
    <location>
        <begin position="81"/>
        <end position="95"/>
    </location>
</feature>
<sequence length="225" mass="23770">MLGIEDYGSDVESGDDTSNTASNTTPTPSTPSSLRSKLPPPTSSSSYSLSLSEPSRSSSITHTKNSAAAPKPKRTKKKNAINLSSLPFPKTTKTTVHTRRSPASHRAQAAGNLLCLVGFLRRKPAPVIEKQAEHAVGVAGTEESPVDVDDAGVAEVDGPIDVSAPSTSFLPPSLKKGKADMSLEDQGPYKPPPSTATQPQKAALPAPALDFFSLGRVRHLRDRHR</sequence>
<evidence type="ECO:0000313" key="3">
    <source>
        <dbReference type="Proteomes" id="UP000683000"/>
    </source>
</evidence>
<dbReference type="AlphaFoldDB" id="A0A8I2YFQ9"/>
<dbReference type="Proteomes" id="UP000683000">
    <property type="component" value="Unassembled WGS sequence"/>
</dbReference>
<proteinExistence type="predicted"/>
<gene>
    <name evidence="2" type="ORF">JVT61DRAFT_10743</name>
</gene>
<dbReference type="EMBL" id="JAGFBS010000041">
    <property type="protein sequence ID" value="KAG6371021.1"/>
    <property type="molecule type" value="Genomic_DNA"/>
</dbReference>
<evidence type="ECO:0000313" key="2">
    <source>
        <dbReference type="EMBL" id="KAG6371021.1"/>
    </source>
</evidence>
<feature type="compositionally biased region" description="Low complexity" evidence="1">
    <location>
        <begin position="195"/>
        <end position="205"/>
    </location>
</feature>
<evidence type="ECO:0000256" key="1">
    <source>
        <dbReference type="SAM" id="MobiDB-lite"/>
    </source>
</evidence>